<proteinExistence type="predicted"/>
<evidence type="ECO:0000256" key="1">
    <source>
        <dbReference type="SAM" id="Phobius"/>
    </source>
</evidence>
<organism evidence="2">
    <name type="scientific">viral metagenome</name>
    <dbReference type="NCBI Taxonomy" id="1070528"/>
    <lineage>
        <taxon>unclassified sequences</taxon>
        <taxon>metagenomes</taxon>
        <taxon>organismal metagenomes</taxon>
    </lineage>
</organism>
<feature type="transmembrane region" description="Helical" evidence="1">
    <location>
        <begin position="18"/>
        <end position="43"/>
    </location>
</feature>
<dbReference type="EMBL" id="MN739917">
    <property type="protein sequence ID" value="QHT77359.1"/>
    <property type="molecule type" value="Genomic_DNA"/>
</dbReference>
<evidence type="ECO:0000313" key="2">
    <source>
        <dbReference type="EMBL" id="QHT77359.1"/>
    </source>
</evidence>
<keyword evidence="1" id="KW-1133">Transmembrane helix</keyword>
<sequence length="137" mass="15302">MIIVTFLLNILCQQNLGVISWMIVFIPFIFLTTIVSIVLYIFGMNVAQGNIQKQTYNPPETIIQPDELILEKLYPKHGITKYLHIPISLVSTTEITSSPEDATIPVTVPAPIVSIQKSYKIPPSGSSSPEYESFISY</sequence>
<reference evidence="2" key="1">
    <citation type="journal article" date="2020" name="Nature">
        <title>Giant virus diversity and host interactions through global metagenomics.</title>
        <authorList>
            <person name="Schulz F."/>
            <person name="Roux S."/>
            <person name="Paez-Espino D."/>
            <person name="Jungbluth S."/>
            <person name="Walsh D.A."/>
            <person name="Denef V.J."/>
            <person name="McMahon K.D."/>
            <person name="Konstantinidis K.T."/>
            <person name="Eloe-Fadrosh E.A."/>
            <person name="Kyrpides N.C."/>
            <person name="Woyke T."/>
        </authorList>
    </citation>
    <scope>NUCLEOTIDE SEQUENCE</scope>
    <source>
        <strain evidence="2">GVMAG-M-3300023179-86</strain>
    </source>
</reference>
<accession>A0A6C0HA38</accession>
<keyword evidence="1" id="KW-0812">Transmembrane</keyword>
<name>A0A6C0HA38_9ZZZZ</name>
<protein>
    <submittedName>
        <fullName evidence="2">Uncharacterized protein</fullName>
    </submittedName>
</protein>
<dbReference type="AlphaFoldDB" id="A0A6C0HA38"/>
<keyword evidence="1" id="KW-0472">Membrane</keyword>